<proteinExistence type="inferred from homology"/>
<dbReference type="Gene3D" id="1.20.1690.10">
    <property type="entry name" value="V-type ATP synthase subunit C domain"/>
    <property type="match status" value="2"/>
</dbReference>
<dbReference type="STRING" id="1125699.HMPREF9194_00499"/>
<dbReference type="eggNOG" id="COG1527">
    <property type="taxonomic scope" value="Bacteria"/>
</dbReference>
<dbReference type="InterPro" id="IPR035067">
    <property type="entry name" value="V-type_ATPase_csu/dsu"/>
</dbReference>
<evidence type="ECO:0000256" key="2">
    <source>
        <dbReference type="ARBA" id="ARBA00022448"/>
    </source>
</evidence>
<keyword evidence="2" id="KW-0813">Transport</keyword>
<dbReference type="InterPro" id="IPR044911">
    <property type="entry name" value="V-type_ATPase_csu/dsu_dom_3"/>
</dbReference>
<dbReference type="AlphaFoldDB" id="S3K4U0"/>
<dbReference type="SUPFAM" id="SSF103486">
    <property type="entry name" value="V-type ATP synthase subunit C"/>
    <property type="match status" value="1"/>
</dbReference>
<dbReference type="InterPro" id="IPR036079">
    <property type="entry name" value="ATPase_csu/dsu_sf"/>
</dbReference>
<evidence type="ECO:0000313" key="5">
    <source>
        <dbReference type="Proteomes" id="UP000014541"/>
    </source>
</evidence>
<accession>S3K4U0</accession>
<name>S3K4U0_TREMA</name>
<dbReference type="Pfam" id="PF01992">
    <property type="entry name" value="vATP-synt_AC39"/>
    <property type="match status" value="1"/>
</dbReference>
<dbReference type="InterPro" id="IPR002843">
    <property type="entry name" value="ATPase_V0-cplx_csu/dsu"/>
</dbReference>
<evidence type="ECO:0000256" key="3">
    <source>
        <dbReference type="ARBA" id="ARBA00023065"/>
    </source>
</evidence>
<protein>
    <submittedName>
        <fullName evidence="4">Uncharacterized protein</fullName>
    </submittedName>
</protein>
<dbReference type="Gene3D" id="1.10.132.50">
    <property type="entry name" value="ATP synthase (C/AC39) subunit, domain 3"/>
    <property type="match status" value="1"/>
</dbReference>
<dbReference type="RefSeq" id="WP_016524796.1">
    <property type="nucleotide sequence ID" value="NZ_KE332518.1"/>
</dbReference>
<dbReference type="HOGENOM" id="CLU_823713_0_0_12"/>
<dbReference type="Proteomes" id="UP000014541">
    <property type="component" value="Unassembled WGS sequence"/>
</dbReference>
<evidence type="ECO:0000256" key="1">
    <source>
        <dbReference type="ARBA" id="ARBA00006709"/>
    </source>
</evidence>
<organism evidence="4 5">
    <name type="scientific">Treponema maltophilum ATCC 51939</name>
    <dbReference type="NCBI Taxonomy" id="1125699"/>
    <lineage>
        <taxon>Bacteria</taxon>
        <taxon>Pseudomonadati</taxon>
        <taxon>Spirochaetota</taxon>
        <taxon>Spirochaetia</taxon>
        <taxon>Spirochaetales</taxon>
        <taxon>Treponemataceae</taxon>
        <taxon>Treponema</taxon>
    </lineage>
</organism>
<dbReference type="EMBL" id="ATFF01000005">
    <property type="protein sequence ID" value="EPF32006.1"/>
    <property type="molecule type" value="Genomic_DNA"/>
</dbReference>
<comment type="similarity">
    <text evidence="1">Belongs to the V-ATPase V0D/AC39 subunit family.</text>
</comment>
<sequence>MDHSSAAAYVYAKASGMLSKSFVGPRTEKLFAARSLNDLWTLLFRGEVPLVPEALLAKQIEKKAEQTFISDFITLLNSYDKPDPVLIQLLRLFDYGNIKDIAAALCDAKKDMPPITDIGKYSMLDYKAWPDIASITKNSPIAWYDKPPSWDKQSEMDARLDIQYVRALWQAVHKLPKAERAPVEKLLGEYIVLENCVWSVRLAVYYNMEKEEIVARLASENDPADKNDRLAGEAVRILDRATDSWQDWENWRYAQLLNSGEEGAVWQIDPRRLQQASSVYLNKKALNMFHRYPFTAAVLVTWFKIKEHELNCIRTAAEGMRLNTDGSGTVLTGR</sequence>
<dbReference type="GO" id="GO:0046961">
    <property type="term" value="F:proton-transporting ATPase activity, rotational mechanism"/>
    <property type="evidence" value="ECO:0007669"/>
    <property type="project" value="InterPro"/>
</dbReference>
<reference evidence="4 5" key="1">
    <citation type="submission" date="2013-04" db="EMBL/GenBank/DDBJ databases">
        <title>The Genome Sequence of Treponema maltophilum ATCC 51939.</title>
        <authorList>
            <consortium name="The Broad Institute Genomics Platform"/>
            <person name="Earl A."/>
            <person name="Ward D."/>
            <person name="Feldgarden M."/>
            <person name="Gevers D."/>
            <person name="Leonetti C."/>
            <person name="Blanton J.M."/>
            <person name="Dewhirst F.E."/>
            <person name="Izard J."/>
            <person name="Walker B."/>
            <person name="Young S."/>
            <person name="Zeng Q."/>
            <person name="Gargeya S."/>
            <person name="Fitzgerald M."/>
            <person name="Haas B."/>
            <person name="Abouelleil A."/>
            <person name="Allen A.W."/>
            <person name="Alvarado L."/>
            <person name="Arachchi H.M."/>
            <person name="Berlin A.M."/>
            <person name="Chapman S.B."/>
            <person name="Gainer-Dewar J."/>
            <person name="Goldberg J."/>
            <person name="Griggs A."/>
            <person name="Gujja S."/>
            <person name="Hansen M."/>
            <person name="Howarth C."/>
            <person name="Imamovic A."/>
            <person name="Ireland A."/>
            <person name="Larimer J."/>
            <person name="McCowan C."/>
            <person name="Murphy C."/>
            <person name="Pearson M."/>
            <person name="Poon T.W."/>
            <person name="Priest M."/>
            <person name="Roberts A."/>
            <person name="Saif S."/>
            <person name="Shea T."/>
            <person name="Sisk P."/>
            <person name="Sykes S."/>
            <person name="Wortman J."/>
            <person name="Nusbaum C."/>
            <person name="Birren B."/>
        </authorList>
    </citation>
    <scope>NUCLEOTIDE SEQUENCE [LARGE SCALE GENOMIC DNA]</scope>
    <source>
        <strain evidence="4 5">ATCC 51939</strain>
    </source>
</reference>
<dbReference type="PATRIC" id="fig|1125699.3.peg.504"/>
<keyword evidence="3" id="KW-0406">Ion transport</keyword>
<evidence type="ECO:0000313" key="4">
    <source>
        <dbReference type="EMBL" id="EPF32006.1"/>
    </source>
</evidence>
<comment type="caution">
    <text evidence="4">The sequence shown here is derived from an EMBL/GenBank/DDBJ whole genome shotgun (WGS) entry which is preliminary data.</text>
</comment>
<keyword evidence="5" id="KW-1185">Reference proteome</keyword>
<gene>
    <name evidence="4" type="ORF">HMPREF9194_00499</name>
</gene>